<organism evidence="2 3">
    <name type="scientific">Candidatus Falkowbacteria bacterium GW2011_GWF2_39_8</name>
    <dbReference type="NCBI Taxonomy" id="1618642"/>
    <lineage>
        <taxon>Bacteria</taxon>
        <taxon>Candidatus Falkowiibacteriota</taxon>
    </lineage>
</organism>
<dbReference type="AlphaFoldDB" id="A0A0G0Q5N4"/>
<dbReference type="Proteomes" id="UP000034137">
    <property type="component" value="Unassembled WGS sequence"/>
</dbReference>
<reference evidence="2 3" key="1">
    <citation type="journal article" date="2015" name="Nature">
        <title>rRNA introns, odd ribosomes, and small enigmatic genomes across a large radiation of phyla.</title>
        <authorList>
            <person name="Brown C.T."/>
            <person name="Hug L.A."/>
            <person name="Thomas B.C."/>
            <person name="Sharon I."/>
            <person name="Castelle C.J."/>
            <person name="Singh A."/>
            <person name="Wilkins M.J."/>
            <person name="Williams K.H."/>
            <person name="Banfield J.F."/>
        </authorList>
    </citation>
    <scope>NUCLEOTIDE SEQUENCE [LARGE SCALE GENOMIC DNA]</scope>
</reference>
<dbReference type="Pfam" id="PF13529">
    <property type="entry name" value="Peptidase_C39_2"/>
    <property type="match status" value="1"/>
</dbReference>
<feature type="non-terminal residue" evidence="2">
    <location>
        <position position="1"/>
    </location>
</feature>
<proteinExistence type="predicted"/>
<evidence type="ECO:0000313" key="2">
    <source>
        <dbReference type="EMBL" id="KKR32641.1"/>
    </source>
</evidence>
<evidence type="ECO:0000313" key="3">
    <source>
        <dbReference type="Proteomes" id="UP000034137"/>
    </source>
</evidence>
<protein>
    <recommendedName>
        <fullName evidence="1">Peptidase C39-like domain-containing protein</fullName>
    </recommendedName>
</protein>
<gene>
    <name evidence="2" type="ORF">UT64_C0027G0012</name>
</gene>
<accession>A0A0G0Q5N4</accession>
<dbReference type="Gene3D" id="3.90.70.10">
    <property type="entry name" value="Cysteine proteinases"/>
    <property type="match status" value="1"/>
</dbReference>
<feature type="domain" description="Peptidase C39-like" evidence="1">
    <location>
        <begin position="2"/>
        <end position="129"/>
    </location>
</feature>
<name>A0A0G0Q5N4_9BACT</name>
<evidence type="ECO:0000259" key="1">
    <source>
        <dbReference type="Pfam" id="PF13529"/>
    </source>
</evidence>
<sequence>DGCEEASALMAVAWARKQSLPTGNAEAEKKIIAIADWEQQKYKNHNDTSVKDTAERILKGYFKFENFKVVNNITTNDIKKELSLGKIVIAPMHGVKLNNPNFTPPGPDHHMIVIIGYDKAKNEFITNDPGTRKGKHYRYSEKTINEAIRDYPTGHHLPVKEIKKNIIVVSKEK</sequence>
<dbReference type="InterPro" id="IPR039564">
    <property type="entry name" value="Peptidase_C39-like"/>
</dbReference>
<dbReference type="EMBL" id="LBXO01000027">
    <property type="protein sequence ID" value="KKR32641.1"/>
    <property type="molecule type" value="Genomic_DNA"/>
</dbReference>
<comment type="caution">
    <text evidence="2">The sequence shown here is derived from an EMBL/GenBank/DDBJ whole genome shotgun (WGS) entry which is preliminary data.</text>
</comment>